<accession>A0A1J1HYS6</accession>
<evidence type="ECO:0000313" key="1">
    <source>
        <dbReference type="EMBL" id="CRK92706.1"/>
    </source>
</evidence>
<keyword evidence="2" id="KW-1185">Reference proteome</keyword>
<dbReference type="Proteomes" id="UP000183832">
    <property type="component" value="Unassembled WGS sequence"/>
</dbReference>
<organism evidence="1 2">
    <name type="scientific">Clunio marinus</name>
    <dbReference type="NCBI Taxonomy" id="568069"/>
    <lineage>
        <taxon>Eukaryota</taxon>
        <taxon>Metazoa</taxon>
        <taxon>Ecdysozoa</taxon>
        <taxon>Arthropoda</taxon>
        <taxon>Hexapoda</taxon>
        <taxon>Insecta</taxon>
        <taxon>Pterygota</taxon>
        <taxon>Neoptera</taxon>
        <taxon>Endopterygota</taxon>
        <taxon>Diptera</taxon>
        <taxon>Nematocera</taxon>
        <taxon>Chironomoidea</taxon>
        <taxon>Chironomidae</taxon>
        <taxon>Clunio</taxon>
    </lineage>
</organism>
<dbReference type="AlphaFoldDB" id="A0A1J1HYS6"/>
<gene>
    <name evidence="1" type="ORF">CLUMA_CG006378</name>
</gene>
<name>A0A1J1HYS6_9DIPT</name>
<evidence type="ECO:0000313" key="2">
    <source>
        <dbReference type="Proteomes" id="UP000183832"/>
    </source>
</evidence>
<reference evidence="1 2" key="1">
    <citation type="submission" date="2015-04" db="EMBL/GenBank/DDBJ databases">
        <authorList>
            <person name="Syromyatnikov M.Y."/>
            <person name="Popov V.N."/>
        </authorList>
    </citation>
    <scope>NUCLEOTIDE SEQUENCE [LARGE SCALE GENOMIC DNA]</scope>
</reference>
<dbReference type="EMBL" id="CVRI01000035">
    <property type="protein sequence ID" value="CRK92706.1"/>
    <property type="molecule type" value="Genomic_DNA"/>
</dbReference>
<protein>
    <submittedName>
        <fullName evidence="1">CLUMA_CG006378, isoform A</fullName>
    </submittedName>
</protein>
<sequence>MCPLRREPFLSYFIRNSSFYQIFQCVAYKSEVRLYRTCSISKNERDDDCILAIVKQLKSAQLKTSWIYLIKACLEKI</sequence>
<proteinExistence type="predicted"/>